<dbReference type="GO" id="GO:0000785">
    <property type="term" value="C:chromatin"/>
    <property type="evidence" value="ECO:0007669"/>
    <property type="project" value="TreeGrafter"/>
</dbReference>
<dbReference type="Proteomes" id="UP001152320">
    <property type="component" value="Chromosome 11"/>
</dbReference>
<dbReference type="OrthoDB" id="5199543at2759"/>
<proteinExistence type="inferred from homology"/>
<dbReference type="GO" id="GO:0031390">
    <property type="term" value="C:Ctf18 RFC-like complex"/>
    <property type="evidence" value="ECO:0007669"/>
    <property type="project" value="InterPro"/>
</dbReference>
<evidence type="ECO:0000313" key="5">
    <source>
        <dbReference type="Proteomes" id="UP001152320"/>
    </source>
</evidence>
<dbReference type="Pfam" id="PF09724">
    <property type="entry name" value="Dcc1"/>
    <property type="match status" value="1"/>
</dbReference>
<dbReference type="GO" id="GO:0000775">
    <property type="term" value="C:chromosome, centromeric region"/>
    <property type="evidence" value="ECO:0007669"/>
    <property type="project" value="TreeGrafter"/>
</dbReference>
<accession>A0A9Q1H2M7</accession>
<comment type="similarity">
    <text evidence="1">Belongs to the DCC1 family.</text>
</comment>
<dbReference type="InterPro" id="IPR019128">
    <property type="entry name" value="Dcc1"/>
</dbReference>
<dbReference type="GO" id="GO:0034088">
    <property type="term" value="P:maintenance of mitotic sister chromatid cohesion"/>
    <property type="evidence" value="ECO:0007669"/>
    <property type="project" value="TreeGrafter"/>
</dbReference>
<dbReference type="PANTHER" id="PTHR13395">
    <property type="entry name" value="SISTER CHROMATID COHESION PROTEIN DCC1-RELATED"/>
    <property type="match status" value="1"/>
</dbReference>
<evidence type="ECO:0000256" key="3">
    <source>
        <dbReference type="ARBA" id="ARBA00022705"/>
    </source>
</evidence>
<protein>
    <recommendedName>
        <fullName evidence="2">Sister chromatid cohesion protein DCC1</fullName>
    </recommendedName>
</protein>
<dbReference type="EMBL" id="JAIZAY010000011">
    <property type="protein sequence ID" value="KAJ8032967.1"/>
    <property type="molecule type" value="Genomic_DNA"/>
</dbReference>
<evidence type="ECO:0000256" key="1">
    <source>
        <dbReference type="ARBA" id="ARBA00007017"/>
    </source>
</evidence>
<gene>
    <name evidence="4" type="ORF">HOLleu_23067</name>
</gene>
<sequence length="355" mass="41075">MKLIEVDSAVMAYVEEGKDLVIRGDKTESAVMCLEDMTFDLKEAETSNTLLLLDKCLGVEDFEEDGPDLHHFQIQGVAHKYLELRPMRPKLQKLRLLLNQNPYAGDLYEDSPEHSGQKFTMEDLLGKVQASKREIIEQLKQIRACCIKGFWRLLDFDYEFEVLSQILSLMEENSWSMDWIPLEETLDTLEELKPRLIVQHVMDCFGEKTSNPESEDESKVTYKLNEDRICRLYAEMLLKHTDKFNLVEFLQAWQQSVPEGMNTSEDQLKGLALIDRASKPQVISLFKTSSLPENERDRFNFLFKTKERWTMDEISPYLEDLAEGKLKIGALLQKYARTSVGPGGVRVYNSKRPIT</sequence>
<evidence type="ECO:0000313" key="4">
    <source>
        <dbReference type="EMBL" id="KAJ8032967.1"/>
    </source>
</evidence>
<dbReference type="PANTHER" id="PTHR13395:SF6">
    <property type="entry name" value="SISTER CHROMATID COHESION PROTEIN DCC1"/>
    <property type="match status" value="1"/>
</dbReference>
<organism evidence="4 5">
    <name type="scientific">Holothuria leucospilota</name>
    <name type="common">Black long sea cucumber</name>
    <name type="synonym">Mertensiothuria leucospilota</name>
    <dbReference type="NCBI Taxonomy" id="206669"/>
    <lineage>
        <taxon>Eukaryota</taxon>
        <taxon>Metazoa</taxon>
        <taxon>Echinodermata</taxon>
        <taxon>Eleutherozoa</taxon>
        <taxon>Echinozoa</taxon>
        <taxon>Holothuroidea</taxon>
        <taxon>Aspidochirotacea</taxon>
        <taxon>Aspidochirotida</taxon>
        <taxon>Holothuriidae</taxon>
        <taxon>Holothuria</taxon>
    </lineage>
</organism>
<dbReference type="AlphaFoldDB" id="A0A9Q1H2M7"/>
<evidence type="ECO:0000256" key="2">
    <source>
        <dbReference type="ARBA" id="ARBA00017682"/>
    </source>
</evidence>
<keyword evidence="5" id="KW-1185">Reference proteome</keyword>
<name>A0A9Q1H2M7_HOLLE</name>
<comment type="caution">
    <text evidence="4">The sequence shown here is derived from an EMBL/GenBank/DDBJ whole genome shotgun (WGS) entry which is preliminary data.</text>
</comment>
<keyword evidence="3" id="KW-0235">DNA replication</keyword>
<reference evidence="4" key="1">
    <citation type="submission" date="2021-10" db="EMBL/GenBank/DDBJ databases">
        <title>Tropical sea cucumber genome reveals ecological adaptation and Cuvierian tubules defense mechanism.</title>
        <authorList>
            <person name="Chen T."/>
        </authorList>
    </citation>
    <scope>NUCLEOTIDE SEQUENCE</scope>
    <source>
        <strain evidence="4">Nanhai2018</strain>
        <tissue evidence="4">Muscle</tissue>
    </source>
</reference>
<dbReference type="GO" id="GO:0006260">
    <property type="term" value="P:DNA replication"/>
    <property type="evidence" value="ECO:0007669"/>
    <property type="project" value="UniProtKB-KW"/>
</dbReference>